<name>A0A2X3B3D7_9HELI</name>
<gene>
    <name evidence="1" type="ORF">NCTC13102_00859</name>
</gene>
<organism evidence="1 2">
    <name type="scientific">Helicobacter fennelliae</name>
    <dbReference type="NCBI Taxonomy" id="215"/>
    <lineage>
        <taxon>Bacteria</taxon>
        <taxon>Pseudomonadati</taxon>
        <taxon>Campylobacterota</taxon>
        <taxon>Epsilonproteobacteria</taxon>
        <taxon>Campylobacterales</taxon>
        <taxon>Helicobacteraceae</taxon>
        <taxon>Helicobacter</taxon>
    </lineage>
</organism>
<accession>A0A2X3B3D7</accession>
<evidence type="ECO:0000313" key="1">
    <source>
        <dbReference type="EMBL" id="SQB98402.1"/>
    </source>
</evidence>
<sequence>MKKEFGLKFKKKFFRFGEIGLKVFTFGLSNQSAEIFIIYPFAYKEPKRFNFLPKQYKKVVIQGYVYNGLEKEFFCFFTPKD</sequence>
<protein>
    <submittedName>
        <fullName evidence="1">Uncharacterized protein</fullName>
    </submittedName>
</protein>
<dbReference type="Proteomes" id="UP000250166">
    <property type="component" value="Unassembled WGS sequence"/>
</dbReference>
<reference evidence="1 2" key="1">
    <citation type="submission" date="2018-06" db="EMBL/GenBank/DDBJ databases">
        <authorList>
            <consortium name="Pathogen Informatics"/>
            <person name="Doyle S."/>
        </authorList>
    </citation>
    <scope>NUCLEOTIDE SEQUENCE [LARGE SCALE GENOMIC DNA]</scope>
    <source>
        <strain evidence="1 2">NCTC13102</strain>
    </source>
</reference>
<proteinExistence type="predicted"/>
<dbReference type="EMBL" id="UAWL01000006">
    <property type="protein sequence ID" value="SQB98402.1"/>
    <property type="molecule type" value="Genomic_DNA"/>
</dbReference>
<dbReference type="AlphaFoldDB" id="A0A2X3B3D7"/>
<dbReference type="RefSeq" id="WP_112058519.1">
    <property type="nucleotide sequence ID" value="NZ_UAWL01000006.1"/>
</dbReference>
<evidence type="ECO:0000313" key="2">
    <source>
        <dbReference type="Proteomes" id="UP000250166"/>
    </source>
</evidence>